<name>A0A643C986_BALPH</name>
<dbReference type="AlphaFoldDB" id="A0A643C986"/>
<dbReference type="PANTHER" id="PTHR26451">
    <property type="entry name" value="G_PROTEIN_RECEP_F1_2 DOMAIN-CONTAINING PROTEIN"/>
    <property type="match status" value="1"/>
</dbReference>
<dbReference type="GO" id="GO:0005549">
    <property type="term" value="F:odorant binding"/>
    <property type="evidence" value="ECO:0007669"/>
    <property type="project" value="TreeGrafter"/>
</dbReference>
<organism evidence="8 9">
    <name type="scientific">Balaenoptera physalus</name>
    <name type="common">Fin whale</name>
    <name type="synonym">Balaena physalus</name>
    <dbReference type="NCBI Taxonomy" id="9770"/>
    <lineage>
        <taxon>Eukaryota</taxon>
        <taxon>Metazoa</taxon>
        <taxon>Chordata</taxon>
        <taxon>Craniata</taxon>
        <taxon>Vertebrata</taxon>
        <taxon>Euteleostomi</taxon>
        <taxon>Mammalia</taxon>
        <taxon>Eutheria</taxon>
        <taxon>Laurasiatheria</taxon>
        <taxon>Artiodactyla</taxon>
        <taxon>Whippomorpha</taxon>
        <taxon>Cetacea</taxon>
        <taxon>Mysticeti</taxon>
        <taxon>Balaenopteridae</taxon>
        <taxon>Balaenoptera</taxon>
    </lineage>
</organism>
<dbReference type="Proteomes" id="UP000437017">
    <property type="component" value="Unassembled WGS sequence"/>
</dbReference>
<evidence type="ECO:0000313" key="9">
    <source>
        <dbReference type="Proteomes" id="UP000437017"/>
    </source>
</evidence>
<evidence type="ECO:0000256" key="3">
    <source>
        <dbReference type="ARBA" id="ARBA00022989"/>
    </source>
</evidence>
<comment type="subcellular location">
    <subcellularLocation>
        <location evidence="1">Membrane</location>
    </subcellularLocation>
</comment>
<feature type="domain" description="G-protein coupled receptors family 1 profile" evidence="7">
    <location>
        <begin position="98"/>
        <end position="266"/>
    </location>
</feature>
<evidence type="ECO:0000256" key="6">
    <source>
        <dbReference type="SAM" id="Phobius"/>
    </source>
</evidence>
<dbReference type="Gene3D" id="1.20.1070.10">
    <property type="entry name" value="Rhodopsin 7-helix transmembrane proteins"/>
    <property type="match status" value="1"/>
</dbReference>
<feature type="transmembrane region" description="Helical" evidence="6">
    <location>
        <begin position="56"/>
        <end position="78"/>
    </location>
</feature>
<keyword evidence="2 6" id="KW-0812">Transmembrane</keyword>
<evidence type="ECO:0000256" key="1">
    <source>
        <dbReference type="ARBA" id="ARBA00004370"/>
    </source>
</evidence>
<feature type="transmembrane region" description="Helical" evidence="6">
    <location>
        <begin position="167"/>
        <end position="195"/>
    </location>
</feature>
<dbReference type="EMBL" id="SGJD01002153">
    <property type="protein sequence ID" value="KAB0396528.1"/>
    <property type="molecule type" value="Genomic_DNA"/>
</dbReference>
<dbReference type="GO" id="GO:0004984">
    <property type="term" value="F:olfactory receptor activity"/>
    <property type="evidence" value="ECO:0007669"/>
    <property type="project" value="TreeGrafter"/>
</dbReference>
<gene>
    <name evidence="8" type="ORF">E2I00_010358</name>
</gene>
<keyword evidence="3 6" id="KW-1133">Transmembrane helix</keyword>
<keyword evidence="4" id="KW-0675">Receptor</keyword>
<sequence>DPSFPKDHELVFRALQHIRLAEAGSNSEGFCISGGFLLRYIAIVSQNSKLRKEVRYILLCHHLLCILSCGLGGCGPSWPTALCWVVFGAQRSVGEGILFTLGLMAVNIYLAICWPLKSLSFVDSVKYGILAGTWIIIILKNACLFVIEGTSCTQGAVLKSEPLCPVVLNGILARATGMVFLFLLLSIILISYSLIYKEGKRAGHFNRSNIKARKTVLIHLVQLGLHVISTFLFVGSGKMCGVFFFALNLVLFGVFAFAQCFNPLIYGLWNRELQSRLYHWMCCQLWCGHTVTSRGPV</sequence>
<dbReference type="InterPro" id="IPR052921">
    <property type="entry name" value="GPCR1_Superfamily_Member"/>
</dbReference>
<dbReference type="InterPro" id="IPR000276">
    <property type="entry name" value="GPCR_Rhodpsn"/>
</dbReference>
<dbReference type="OrthoDB" id="8856247at2759"/>
<feature type="transmembrane region" description="Helical" evidence="6">
    <location>
        <begin position="242"/>
        <end position="269"/>
    </location>
</feature>
<feature type="transmembrane region" description="Helical" evidence="6">
    <location>
        <begin position="128"/>
        <end position="147"/>
    </location>
</feature>
<feature type="transmembrane region" description="Helical" evidence="6">
    <location>
        <begin position="98"/>
        <end position="116"/>
    </location>
</feature>
<evidence type="ECO:0000256" key="4">
    <source>
        <dbReference type="ARBA" id="ARBA00023040"/>
    </source>
</evidence>
<evidence type="ECO:0000256" key="5">
    <source>
        <dbReference type="ARBA" id="ARBA00023136"/>
    </source>
</evidence>
<dbReference type="GO" id="GO:0004930">
    <property type="term" value="F:G protein-coupled receptor activity"/>
    <property type="evidence" value="ECO:0007669"/>
    <property type="project" value="UniProtKB-KW"/>
</dbReference>
<protein>
    <recommendedName>
        <fullName evidence="7">G-protein coupled receptors family 1 profile domain-containing protein</fullName>
    </recommendedName>
</protein>
<evidence type="ECO:0000256" key="2">
    <source>
        <dbReference type="ARBA" id="ARBA00022692"/>
    </source>
</evidence>
<dbReference type="PROSITE" id="PS50262">
    <property type="entry name" value="G_PROTEIN_RECEP_F1_2"/>
    <property type="match status" value="1"/>
</dbReference>
<dbReference type="GO" id="GO:0016020">
    <property type="term" value="C:membrane"/>
    <property type="evidence" value="ECO:0007669"/>
    <property type="project" value="UniProtKB-SubCell"/>
</dbReference>
<dbReference type="SUPFAM" id="SSF81321">
    <property type="entry name" value="Family A G protein-coupled receptor-like"/>
    <property type="match status" value="1"/>
</dbReference>
<comment type="caution">
    <text evidence="8">The sequence shown here is derived from an EMBL/GenBank/DDBJ whole genome shotgun (WGS) entry which is preliminary data.</text>
</comment>
<accession>A0A643C986</accession>
<dbReference type="PANTHER" id="PTHR26451:SF980">
    <property type="entry name" value="GENE 7582-RELATED"/>
    <property type="match status" value="1"/>
</dbReference>
<reference evidence="8 9" key="1">
    <citation type="journal article" date="2019" name="PLoS ONE">
        <title>Genomic analyses reveal an absence of contemporary introgressive admixture between fin whales and blue whales, despite known hybrids.</title>
        <authorList>
            <person name="Westbury M.V."/>
            <person name="Petersen B."/>
            <person name="Lorenzen E.D."/>
        </authorList>
    </citation>
    <scope>NUCLEOTIDE SEQUENCE [LARGE SCALE GENOMIC DNA]</scope>
    <source>
        <strain evidence="8">FinWhale-01</strain>
    </source>
</reference>
<proteinExistence type="predicted"/>
<keyword evidence="9" id="KW-1185">Reference proteome</keyword>
<evidence type="ECO:0000313" key="8">
    <source>
        <dbReference type="EMBL" id="KAB0396528.1"/>
    </source>
</evidence>
<keyword evidence="4" id="KW-0297">G-protein coupled receptor</keyword>
<dbReference type="InterPro" id="IPR017452">
    <property type="entry name" value="GPCR_Rhodpsn_7TM"/>
</dbReference>
<dbReference type="Pfam" id="PF00001">
    <property type="entry name" value="7tm_1"/>
    <property type="match status" value="1"/>
</dbReference>
<keyword evidence="4" id="KW-0807">Transducer</keyword>
<feature type="non-terminal residue" evidence="8">
    <location>
        <position position="1"/>
    </location>
</feature>
<evidence type="ECO:0000259" key="7">
    <source>
        <dbReference type="PROSITE" id="PS50262"/>
    </source>
</evidence>
<feature type="transmembrane region" description="Helical" evidence="6">
    <location>
        <begin position="216"/>
        <end position="236"/>
    </location>
</feature>
<keyword evidence="5 6" id="KW-0472">Membrane</keyword>